<evidence type="ECO:0008006" key="4">
    <source>
        <dbReference type="Google" id="ProtNLM"/>
    </source>
</evidence>
<feature type="compositionally biased region" description="Polar residues" evidence="1">
    <location>
        <begin position="622"/>
        <end position="636"/>
    </location>
</feature>
<comment type="caution">
    <text evidence="2">The sequence shown here is derived from an EMBL/GenBank/DDBJ whole genome shotgun (WGS) entry which is preliminary data.</text>
</comment>
<evidence type="ECO:0000313" key="2">
    <source>
        <dbReference type="EMBL" id="CAI5452116.1"/>
    </source>
</evidence>
<evidence type="ECO:0000313" key="3">
    <source>
        <dbReference type="Proteomes" id="UP001152747"/>
    </source>
</evidence>
<gene>
    <name evidence="2" type="ORF">CAMP_LOCUS14753</name>
</gene>
<accession>A0A9P1IWP4</accession>
<feature type="region of interest" description="Disordered" evidence="1">
    <location>
        <begin position="806"/>
        <end position="836"/>
    </location>
</feature>
<feature type="compositionally biased region" description="Basic and acidic residues" evidence="1">
    <location>
        <begin position="810"/>
        <end position="822"/>
    </location>
</feature>
<feature type="region of interest" description="Disordered" evidence="1">
    <location>
        <begin position="617"/>
        <end position="636"/>
    </location>
</feature>
<sequence length="849" mass="96644">MIFPEIDFVEEWNKKHIEMIRLIKPIDLVEIIQKRRISFEMPAHLSEKKYPPDDWDWHDLKKKIFPQYGTFTVEGEKMGFVKCRQVENLKFSKSGSVDFTSCKTSRASPTDVQYIRNNLNGSTKIGAYKRMAEEGKVFSMSQITNQSITHKTVVKKKTGPKMVSKPQDLSAFQAKRFKTSVYEPYIYGFFKRCTVDLYGVMPIWKAEIHLQREEAVKYSRLPETSKIEYLNTLFANHPDGKVLKSGAELDSTYTDTDALVSTFAVELPLFVTSSSGKNVKILMGWSIHSNKELVNHEAFAKFLASKMGDFKRISSLTVDGEKSFSIYSQILQCPLLRCQVHIASNIKDKFGKNGKELVDILMGSMSPSGNWIMGLLHCGTLDEMTEKIESLYLDGGLNDDWYSYLKKNGKMLFDGCSVYSKIYCGMVTLYNSTNRTEQMNCDFKRAIAKQVSQADIAQFLLDYSNKTVLDLYRSLKFDDGPIRFLKFFGVIEIGFGLDLSILVKNYDITKRLKVNVIQIGLYHIENPELSSSARFVTVFTEDSLICQKCTDFEPHSLCEHLLAVLNSLSETDRFVNLCKLELKKRKEITERKDHHNDQRIINRVVLNPALCHNQIIRETNEENPTAESSSSSDNSVMFNNYESSFEDVTTTETTVHDENIEIGSITSEDDVFPAENPNPDLNKTTSEIPEKHNTNYDYCANLAKMVNCIMDGISECSKCGVCSEREHGNLFCNACDQFATMHWKPFLFPSGSDFCASLKTLKFGTTDFGDSSLDDSIESLNQLGTDKERNPIVNVLQPSNSVVQEGCSTKMKEVPQKPERPKRNNGKRTSYDKNGPFEIVNDKKVYRYA</sequence>
<evidence type="ECO:0000256" key="1">
    <source>
        <dbReference type="SAM" id="MobiDB-lite"/>
    </source>
</evidence>
<dbReference type="EMBL" id="CANHGI010000005">
    <property type="protein sequence ID" value="CAI5452116.1"/>
    <property type="molecule type" value="Genomic_DNA"/>
</dbReference>
<proteinExistence type="predicted"/>
<reference evidence="2" key="1">
    <citation type="submission" date="2022-11" db="EMBL/GenBank/DDBJ databases">
        <authorList>
            <person name="Kikuchi T."/>
        </authorList>
    </citation>
    <scope>NUCLEOTIDE SEQUENCE</scope>
    <source>
        <strain evidence="2">PS1010</strain>
    </source>
</reference>
<protein>
    <recommendedName>
        <fullName evidence="4">SWIM-type domain-containing protein</fullName>
    </recommendedName>
</protein>
<dbReference type="Proteomes" id="UP001152747">
    <property type="component" value="Unassembled WGS sequence"/>
</dbReference>
<organism evidence="2 3">
    <name type="scientific">Caenorhabditis angaria</name>
    <dbReference type="NCBI Taxonomy" id="860376"/>
    <lineage>
        <taxon>Eukaryota</taxon>
        <taxon>Metazoa</taxon>
        <taxon>Ecdysozoa</taxon>
        <taxon>Nematoda</taxon>
        <taxon>Chromadorea</taxon>
        <taxon>Rhabditida</taxon>
        <taxon>Rhabditina</taxon>
        <taxon>Rhabditomorpha</taxon>
        <taxon>Rhabditoidea</taxon>
        <taxon>Rhabditidae</taxon>
        <taxon>Peloderinae</taxon>
        <taxon>Caenorhabditis</taxon>
    </lineage>
</organism>
<keyword evidence="3" id="KW-1185">Reference proteome</keyword>
<dbReference type="AlphaFoldDB" id="A0A9P1IWP4"/>
<name>A0A9P1IWP4_9PELO</name>